<dbReference type="EMBL" id="JBHUHR010000040">
    <property type="protein sequence ID" value="MFD2036366.1"/>
    <property type="molecule type" value="Genomic_DNA"/>
</dbReference>
<accession>A0ABW4VQE8</accession>
<dbReference type="PANTHER" id="PTHR45947">
    <property type="entry name" value="SULFOQUINOVOSYL TRANSFERASE SQD2"/>
    <property type="match status" value="1"/>
</dbReference>
<dbReference type="Proteomes" id="UP001597361">
    <property type="component" value="Unassembled WGS sequence"/>
</dbReference>
<keyword evidence="3" id="KW-0328">Glycosyltransferase</keyword>
<dbReference type="Gene3D" id="3.40.50.2000">
    <property type="entry name" value="Glycogen Phosphorylase B"/>
    <property type="match status" value="2"/>
</dbReference>
<feature type="domain" description="Glycosyltransferase subfamily 4-like N-terminal" evidence="2">
    <location>
        <begin position="14"/>
        <end position="167"/>
    </location>
</feature>
<comment type="caution">
    <text evidence="3">The sequence shown here is derived from an EMBL/GenBank/DDBJ whole genome shotgun (WGS) entry which is preliminary data.</text>
</comment>
<evidence type="ECO:0000313" key="4">
    <source>
        <dbReference type="Proteomes" id="UP001597361"/>
    </source>
</evidence>
<dbReference type="Pfam" id="PF00534">
    <property type="entry name" value="Glycos_transf_1"/>
    <property type="match status" value="1"/>
</dbReference>
<sequence length="371" mass="40900">MKIIQLVTSRKSRGAEISAQRLSESLIQQGHQVWYVGLYGHPEDLQVDGGVSLDLTGRKSKLDLRLVFGLRKLIKEIKPGIVQANGSDTFKYASLAMIGIQDSKLVYRNISVFSYWIGDRGVLKWIYKLLSYRIDHFVSVGQHAAVDLQKTLGLPKSKSSVIKRGFEIGFSDKVKSRGIVQEKWGLSDDDFILIQVGSLGMEKNIAFSLDVIATLKKELPQVKLLLVGAGAEEEFLRSKSEALAISGHVVFCGHQKEVREMLAGADLLVLTSLVEGIPGVVIEAALQSTPTVAIKIPGTEELVANGISGILVDSYDIAQFADRILALQKDSSWRYQLAENARKMALQEHNEKDNTTQFEALYSSLVNASLK</sequence>
<evidence type="ECO:0000313" key="3">
    <source>
        <dbReference type="EMBL" id="MFD2036366.1"/>
    </source>
</evidence>
<dbReference type="SUPFAM" id="SSF53756">
    <property type="entry name" value="UDP-Glycosyltransferase/glycogen phosphorylase"/>
    <property type="match status" value="1"/>
</dbReference>
<dbReference type="GO" id="GO:0016757">
    <property type="term" value="F:glycosyltransferase activity"/>
    <property type="evidence" value="ECO:0007669"/>
    <property type="project" value="UniProtKB-KW"/>
</dbReference>
<evidence type="ECO:0000259" key="1">
    <source>
        <dbReference type="Pfam" id="PF00534"/>
    </source>
</evidence>
<evidence type="ECO:0000259" key="2">
    <source>
        <dbReference type="Pfam" id="PF13439"/>
    </source>
</evidence>
<dbReference type="InterPro" id="IPR050194">
    <property type="entry name" value="Glycosyltransferase_grp1"/>
</dbReference>
<protein>
    <submittedName>
        <fullName evidence="3">Glycosyltransferase</fullName>
        <ecNumber evidence="3">2.4.-.-</ecNumber>
    </submittedName>
</protein>
<organism evidence="3 4">
    <name type="scientific">Belliella marina</name>
    <dbReference type="NCBI Taxonomy" id="1644146"/>
    <lineage>
        <taxon>Bacteria</taxon>
        <taxon>Pseudomonadati</taxon>
        <taxon>Bacteroidota</taxon>
        <taxon>Cytophagia</taxon>
        <taxon>Cytophagales</taxon>
        <taxon>Cyclobacteriaceae</taxon>
        <taxon>Belliella</taxon>
    </lineage>
</organism>
<dbReference type="RefSeq" id="WP_376887397.1">
    <property type="nucleotide sequence ID" value="NZ_JBHUHR010000040.1"/>
</dbReference>
<feature type="domain" description="Glycosyl transferase family 1" evidence="1">
    <location>
        <begin position="181"/>
        <end position="344"/>
    </location>
</feature>
<dbReference type="InterPro" id="IPR001296">
    <property type="entry name" value="Glyco_trans_1"/>
</dbReference>
<dbReference type="EC" id="2.4.-.-" evidence="3"/>
<keyword evidence="3" id="KW-0808">Transferase</keyword>
<name>A0ABW4VQE8_9BACT</name>
<gene>
    <name evidence="3" type="ORF">ACFSKL_16295</name>
</gene>
<dbReference type="Pfam" id="PF13439">
    <property type="entry name" value="Glyco_transf_4"/>
    <property type="match status" value="1"/>
</dbReference>
<proteinExistence type="predicted"/>
<keyword evidence="4" id="KW-1185">Reference proteome</keyword>
<dbReference type="PANTHER" id="PTHR45947:SF3">
    <property type="entry name" value="SULFOQUINOVOSYL TRANSFERASE SQD2"/>
    <property type="match status" value="1"/>
</dbReference>
<dbReference type="InterPro" id="IPR028098">
    <property type="entry name" value="Glyco_trans_4-like_N"/>
</dbReference>
<reference evidence="4" key="1">
    <citation type="journal article" date="2019" name="Int. J. Syst. Evol. Microbiol.">
        <title>The Global Catalogue of Microorganisms (GCM) 10K type strain sequencing project: providing services to taxonomists for standard genome sequencing and annotation.</title>
        <authorList>
            <consortium name="The Broad Institute Genomics Platform"/>
            <consortium name="The Broad Institute Genome Sequencing Center for Infectious Disease"/>
            <person name="Wu L."/>
            <person name="Ma J."/>
        </authorList>
    </citation>
    <scope>NUCLEOTIDE SEQUENCE [LARGE SCALE GENOMIC DNA]</scope>
    <source>
        <strain evidence="4">CGMCC 1.15180</strain>
    </source>
</reference>